<evidence type="ECO:0000256" key="1">
    <source>
        <dbReference type="SAM" id="MobiDB-lite"/>
    </source>
</evidence>
<feature type="domain" description="ORC1/DEAH AAA+ ATPase" evidence="2">
    <location>
        <begin position="144"/>
        <end position="239"/>
    </location>
</feature>
<dbReference type="EMBL" id="JASMQC010000003">
    <property type="protein sequence ID" value="KAK1946334.1"/>
    <property type="molecule type" value="Genomic_DNA"/>
</dbReference>
<feature type="region of interest" description="Disordered" evidence="1">
    <location>
        <begin position="74"/>
        <end position="100"/>
    </location>
</feature>
<dbReference type="InterPro" id="IPR049945">
    <property type="entry name" value="AAA_22"/>
</dbReference>
<dbReference type="Proteomes" id="UP001259832">
    <property type="component" value="Unassembled WGS sequence"/>
</dbReference>
<evidence type="ECO:0000259" key="2">
    <source>
        <dbReference type="Pfam" id="PF13401"/>
    </source>
</evidence>
<protein>
    <submittedName>
        <fullName evidence="3">Replication factor C subunit 5</fullName>
    </submittedName>
</protein>
<comment type="caution">
    <text evidence="3">The sequence shown here is derived from an EMBL/GenBank/DDBJ whole genome shotgun (WGS) entry which is preliminary data.</text>
</comment>
<evidence type="ECO:0000313" key="3">
    <source>
        <dbReference type="EMBL" id="KAK1946334.1"/>
    </source>
</evidence>
<dbReference type="Gene3D" id="3.40.50.300">
    <property type="entry name" value="P-loop containing nucleotide triphosphate hydrolases"/>
    <property type="match status" value="1"/>
</dbReference>
<dbReference type="CDD" id="cd01120">
    <property type="entry name" value="RecA-like_superfamily"/>
    <property type="match status" value="1"/>
</dbReference>
<dbReference type="InterPro" id="IPR027417">
    <property type="entry name" value="P-loop_NTPase"/>
</dbReference>
<organism evidence="3 4">
    <name type="scientific">Phytophthora citrophthora</name>
    <dbReference type="NCBI Taxonomy" id="4793"/>
    <lineage>
        <taxon>Eukaryota</taxon>
        <taxon>Sar</taxon>
        <taxon>Stramenopiles</taxon>
        <taxon>Oomycota</taxon>
        <taxon>Peronosporomycetes</taxon>
        <taxon>Peronosporales</taxon>
        <taxon>Peronosporaceae</taxon>
        <taxon>Phytophthora</taxon>
    </lineage>
</organism>
<sequence length="244" mass="28009">MTLLYEDSTCSLLTSLQHKYFFLIKLVKLFCAIVGAVRSAFPVDIDSPARDLQLFLAMKYDAWLRLTDSLCPDEEGHPRTGGGTEHTSVKRQTTRDDDLQPRKRVKTGLIEVIHRGPVPVGFYSVPVETIDTLSRITDESIAPLCLLYGPHGFGKTTIALRLREKITVDPSVLVIYLSLNPTEKSFWLAFSRTIREKVASFEEFQEMLQHRGRRLWVAIDEMDAMLENEELHVTSNFMNYLWVW</sequence>
<keyword evidence="4" id="KW-1185">Reference proteome</keyword>
<name>A0AAD9GWD3_9STRA</name>
<accession>A0AAD9GWD3</accession>
<dbReference type="SUPFAM" id="SSF52540">
    <property type="entry name" value="P-loop containing nucleoside triphosphate hydrolases"/>
    <property type="match status" value="1"/>
</dbReference>
<dbReference type="Pfam" id="PF13401">
    <property type="entry name" value="AAA_22"/>
    <property type="match status" value="1"/>
</dbReference>
<gene>
    <name evidence="3" type="ORF">P3T76_001887</name>
</gene>
<dbReference type="GO" id="GO:0016887">
    <property type="term" value="F:ATP hydrolysis activity"/>
    <property type="evidence" value="ECO:0007669"/>
    <property type="project" value="InterPro"/>
</dbReference>
<dbReference type="AlphaFoldDB" id="A0AAD9GWD3"/>
<reference evidence="3" key="1">
    <citation type="submission" date="2023-08" db="EMBL/GenBank/DDBJ databases">
        <title>Reference Genome Resource for the Citrus Pathogen Phytophthora citrophthora.</title>
        <authorList>
            <person name="Moller H."/>
            <person name="Coetzee B."/>
            <person name="Rose L.J."/>
            <person name="Van Niekerk J.M."/>
        </authorList>
    </citation>
    <scope>NUCLEOTIDE SEQUENCE</scope>
    <source>
        <strain evidence="3">STE-U-9442</strain>
    </source>
</reference>
<proteinExistence type="predicted"/>
<evidence type="ECO:0000313" key="4">
    <source>
        <dbReference type="Proteomes" id="UP001259832"/>
    </source>
</evidence>